<evidence type="ECO:0000313" key="1">
    <source>
        <dbReference type="EMBL" id="KAF9460183.1"/>
    </source>
</evidence>
<gene>
    <name evidence="1" type="ORF">BDZ94DRAFT_1324255</name>
</gene>
<keyword evidence="2" id="KW-1185">Reference proteome</keyword>
<accession>A0A9P5Y0N8</accession>
<dbReference type="OrthoDB" id="3016366at2759"/>
<proteinExistence type="predicted"/>
<dbReference type="Proteomes" id="UP000807353">
    <property type="component" value="Unassembled WGS sequence"/>
</dbReference>
<reference evidence="1" key="1">
    <citation type="submission" date="2020-11" db="EMBL/GenBank/DDBJ databases">
        <authorList>
            <consortium name="DOE Joint Genome Institute"/>
            <person name="Ahrendt S."/>
            <person name="Riley R."/>
            <person name="Andreopoulos W."/>
            <person name="Labutti K."/>
            <person name="Pangilinan J."/>
            <person name="Ruiz-Duenas F.J."/>
            <person name="Barrasa J.M."/>
            <person name="Sanchez-Garcia M."/>
            <person name="Camarero S."/>
            <person name="Miyauchi S."/>
            <person name="Serrano A."/>
            <person name="Linde D."/>
            <person name="Babiker R."/>
            <person name="Drula E."/>
            <person name="Ayuso-Fernandez I."/>
            <person name="Pacheco R."/>
            <person name="Padilla G."/>
            <person name="Ferreira P."/>
            <person name="Barriuso J."/>
            <person name="Kellner H."/>
            <person name="Castanera R."/>
            <person name="Alfaro M."/>
            <person name="Ramirez L."/>
            <person name="Pisabarro A.G."/>
            <person name="Kuo A."/>
            <person name="Tritt A."/>
            <person name="Lipzen A."/>
            <person name="He G."/>
            <person name="Yan M."/>
            <person name="Ng V."/>
            <person name="Cullen D."/>
            <person name="Martin F."/>
            <person name="Rosso M.-N."/>
            <person name="Henrissat B."/>
            <person name="Hibbett D."/>
            <person name="Martinez A.T."/>
            <person name="Grigoriev I.V."/>
        </authorList>
    </citation>
    <scope>NUCLEOTIDE SEQUENCE</scope>
    <source>
        <strain evidence="1">CBS 247.69</strain>
    </source>
</reference>
<dbReference type="AlphaFoldDB" id="A0A9P5Y0N8"/>
<sequence length="183" mass="21016">MDGTKHANNGNWNARATWAVYGRQPQFHFLLDILLPPCATTDYPPSSPATADTETTYKFHVTTEGASPEWHYECAQWDEEDLPQAVSFTKIGEIPDGLDHRHLDEYLRGIPMTVSKVDGNREHLFTCRVWFREAVRQLHDSGIFVECHDIDSLENELTNRATAAEYLGRLPQIYETKLARPWQ</sequence>
<comment type="caution">
    <text evidence="1">The sequence shown here is derived from an EMBL/GenBank/DDBJ whole genome shotgun (WGS) entry which is preliminary data.</text>
</comment>
<name>A0A9P5Y0N8_9AGAR</name>
<evidence type="ECO:0000313" key="2">
    <source>
        <dbReference type="Proteomes" id="UP000807353"/>
    </source>
</evidence>
<dbReference type="EMBL" id="MU150303">
    <property type="protein sequence ID" value="KAF9460183.1"/>
    <property type="molecule type" value="Genomic_DNA"/>
</dbReference>
<organism evidence="1 2">
    <name type="scientific">Collybia nuda</name>
    <dbReference type="NCBI Taxonomy" id="64659"/>
    <lineage>
        <taxon>Eukaryota</taxon>
        <taxon>Fungi</taxon>
        <taxon>Dikarya</taxon>
        <taxon>Basidiomycota</taxon>
        <taxon>Agaricomycotina</taxon>
        <taxon>Agaricomycetes</taxon>
        <taxon>Agaricomycetidae</taxon>
        <taxon>Agaricales</taxon>
        <taxon>Tricholomatineae</taxon>
        <taxon>Clitocybaceae</taxon>
        <taxon>Collybia</taxon>
    </lineage>
</organism>
<protein>
    <submittedName>
        <fullName evidence="1">Uncharacterized protein</fullName>
    </submittedName>
</protein>